<dbReference type="PANTHER" id="PTHR15240:SF3">
    <property type="entry name" value="CAVEOLAE-ASSOCIATED PROTEIN 1"/>
    <property type="match status" value="1"/>
</dbReference>
<dbReference type="GO" id="GO:0042134">
    <property type="term" value="F:rRNA primary transcript binding"/>
    <property type="evidence" value="ECO:0007669"/>
    <property type="project" value="TreeGrafter"/>
</dbReference>
<evidence type="ECO:0000256" key="2">
    <source>
        <dbReference type="ARBA" id="ARBA00004496"/>
    </source>
</evidence>
<reference evidence="7" key="1">
    <citation type="submission" date="2025-08" db="UniProtKB">
        <authorList>
            <consortium name="Ensembl"/>
        </authorList>
    </citation>
    <scope>IDENTIFICATION</scope>
</reference>
<evidence type="ECO:0000256" key="4">
    <source>
        <dbReference type="ARBA" id="ARBA00022490"/>
    </source>
</evidence>
<evidence type="ECO:0000313" key="7">
    <source>
        <dbReference type="Ensembl" id="ENSPKIP00000001662.1"/>
    </source>
</evidence>
<dbReference type="GO" id="GO:0005901">
    <property type="term" value="C:caveola"/>
    <property type="evidence" value="ECO:0007669"/>
    <property type="project" value="UniProtKB-SubCell"/>
</dbReference>
<feature type="coiled-coil region" evidence="6">
    <location>
        <begin position="121"/>
        <end position="148"/>
    </location>
</feature>
<keyword evidence="4" id="KW-0963">Cytoplasm</keyword>
<evidence type="ECO:0000256" key="6">
    <source>
        <dbReference type="SAM" id="Coils"/>
    </source>
</evidence>
<evidence type="ECO:0000256" key="3">
    <source>
        <dbReference type="ARBA" id="ARBA00008836"/>
    </source>
</evidence>
<name>A0A3B3Q4Y0_9TELE</name>
<dbReference type="InterPro" id="IPR026752">
    <property type="entry name" value="Cavin_fam"/>
</dbReference>
<reference evidence="7" key="2">
    <citation type="submission" date="2025-09" db="UniProtKB">
        <authorList>
            <consortium name="Ensembl"/>
        </authorList>
    </citation>
    <scope>IDENTIFICATION</scope>
</reference>
<dbReference type="Proteomes" id="UP000261540">
    <property type="component" value="Unplaced"/>
</dbReference>
<evidence type="ECO:0000256" key="5">
    <source>
        <dbReference type="ARBA" id="ARBA00023136"/>
    </source>
</evidence>
<keyword evidence="6" id="KW-0175">Coiled coil</keyword>
<proteinExistence type="inferred from homology"/>
<comment type="similarity">
    <text evidence="3">Belongs to the CAVIN family.</text>
</comment>
<comment type="subcellular location">
    <subcellularLocation>
        <location evidence="2">Cytoplasm</location>
    </subcellularLocation>
    <subcellularLocation>
        <location evidence="1">Membrane</location>
        <location evidence="1">Caveola</location>
    </subcellularLocation>
</comment>
<dbReference type="Ensembl" id="ENSPKIT00000025588.1">
    <property type="protein sequence ID" value="ENSPKIP00000001662.1"/>
    <property type="gene ID" value="ENSPKIG00000019870.1"/>
</dbReference>
<evidence type="ECO:0000313" key="8">
    <source>
        <dbReference type="Proteomes" id="UP000261540"/>
    </source>
</evidence>
<dbReference type="GO" id="GO:0006361">
    <property type="term" value="P:transcription initiation at RNA polymerase I promoter"/>
    <property type="evidence" value="ECO:0007669"/>
    <property type="project" value="TreeGrafter"/>
</dbReference>
<evidence type="ECO:0000256" key="1">
    <source>
        <dbReference type="ARBA" id="ARBA00004345"/>
    </source>
</evidence>
<dbReference type="GO" id="GO:0006363">
    <property type="term" value="P:termination of RNA polymerase I transcription"/>
    <property type="evidence" value="ECO:0007669"/>
    <property type="project" value="TreeGrafter"/>
</dbReference>
<dbReference type="Pfam" id="PF15237">
    <property type="entry name" value="PTRF_SDPR"/>
    <property type="match status" value="1"/>
</dbReference>
<dbReference type="GO" id="GO:0005737">
    <property type="term" value="C:cytoplasm"/>
    <property type="evidence" value="ECO:0007669"/>
    <property type="project" value="UniProtKB-SubCell"/>
</dbReference>
<keyword evidence="8" id="KW-1185">Reference proteome</keyword>
<dbReference type="AlphaFoldDB" id="A0A3B3Q4Y0"/>
<accession>A0A3B3Q4Y0</accession>
<sequence>MAEPSTKLKQVDLNEVSEDDDEVVLVTSVKELPETERVAEVEKESDAQINGTMVLTLLDKIIGVVDQIQQTQGALEARQQSMERAVMGIQGELAKLSKSHNGTTQTVNKMLEKVRKVNVNVKTVRSNLEKQAGQIKKLERNESELLKRRNFKVFIYQISMVCGSQQEDPALLPPSKALVMGNVQPHNQVTKHCNIANPLHTGTGKSLLIPYLWHLQALVPQLS</sequence>
<keyword evidence="5" id="KW-0472">Membrane</keyword>
<dbReference type="GeneTree" id="ENSGT00950000182910"/>
<dbReference type="PANTHER" id="PTHR15240">
    <property type="entry name" value="CAVIN"/>
    <property type="match status" value="1"/>
</dbReference>
<organism evidence="7 8">
    <name type="scientific">Paramormyrops kingsleyae</name>
    <dbReference type="NCBI Taxonomy" id="1676925"/>
    <lineage>
        <taxon>Eukaryota</taxon>
        <taxon>Metazoa</taxon>
        <taxon>Chordata</taxon>
        <taxon>Craniata</taxon>
        <taxon>Vertebrata</taxon>
        <taxon>Euteleostomi</taxon>
        <taxon>Actinopterygii</taxon>
        <taxon>Neopterygii</taxon>
        <taxon>Teleostei</taxon>
        <taxon>Osteoglossocephala</taxon>
        <taxon>Osteoglossomorpha</taxon>
        <taxon>Osteoglossiformes</taxon>
        <taxon>Mormyridae</taxon>
        <taxon>Paramormyrops</taxon>
    </lineage>
</organism>
<protein>
    <submittedName>
        <fullName evidence="7">Caveolae associated protein 1</fullName>
    </submittedName>
</protein>